<accession>A0ABP0W018</accession>
<dbReference type="EMBL" id="OZ020108">
    <property type="protein sequence ID" value="CAK9260074.1"/>
    <property type="molecule type" value="Genomic_DNA"/>
</dbReference>
<organism evidence="1 2">
    <name type="scientific">Sphagnum jensenii</name>
    <dbReference type="NCBI Taxonomy" id="128206"/>
    <lineage>
        <taxon>Eukaryota</taxon>
        <taxon>Viridiplantae</taxon>
        <taxon>Streptophyta</taxon>
        <taxon>Embryophyta</taxon>
        <taxon>Bryophyta</taxon>
        <taxon>Sphagnophytina</taxon>
        <taxon>Sphagnopsida</taxon>
        <taxon>Sphagnales</taxon>
        <taxon>Sphagnaceae</taxon>
        <taxon>Sphagnum</taxon>
    </lineage>
</organism>
<dbReference type="InterPro" id="IPR032675">
    <property type="entry name" value="LRR_dom_sf"/>
</dbReference>
<gene>
    <name evidence="1" type="ORF">CSSPJE1EN1_LOCUS5552</name>
</gene>
<reference evidence="1" key="1">
    <citation type="submission" date="2024-02" db="EMBL/GenBank/DDBJ databases">
        <authorList>
            <consortium name="ELIXIR-Norway"/>
            <consortium name="Elixir Norway"/>
        </authorList>
    </citation>
    <scope>NUCLEOTIDE SEQUENCE</scope>
</reference>
<sequence length="368" mass="41892">MEGFPVELIGNILSHVVNVKDVVRVLMTCRKWRLALRYLHTLQQDYLDAPLSNRTQQLEFLLTDKILQTWCFQNLHICHETRFSATAVIAWLSHAGDSLRHLTYEVPTTTLKLESFFLTNSAVTSTDPHWTLNLTSSSLKSLDLDNMSLDSVILEANLLETLCLRDSNFSNFKLMKKGAGLSSLEIDYVNINKLNTGSNSDSLDLKEDELTASSNDVRVAAVDSILSKPSLKLRKLQLRGIPLDGDPVSLDLEIIACLFPRLNHLGLSYRKMDDDPIHQTTVEHQMLQGSTVLERVRLLELECHEIDDTFLLVISGALKRCPNLRRVLVTSDEDSEFTCHFMTAFVKLVRQFSHIDIEFRRARTFYVV</sequence>
<dbReference type="Gene3D" id="3.80.10.10">
    <property type="entry name" value="Ribonuclease Inhibitor"/>
    <property type="match status" value="1"/>
</dbReference>
<dbReference type="SUPFAM" id="SSF81383">
    <property type="entry name" value="F-box domain"/>
    <property type="match status" value="1"/>
</dbReference>
<dbReference type="Proteomes" id="UP001497444">
    <property type="component" value="Chromosome 13"/>
</dbReference>
<evidence type="ECO:0008006" key="3">
    <source>
        <dbReference type="Google" id="ProtNLM"/>
    </source>
</evidence>
<dbReference type="InterPro" id="IPR036047">
    <property type="entry name" value="F-box-like_dom_sf"/>
</dbReference>
<protein>
    <recommendedName>
        <fullName evidence="3">F-box domain-containing protein</fullName>
    </recommendedName>
</protein>
<dbReference type="SUPFAM" id="SSF52047">
    <property type="entry name" value="RNI-like"/>
    <property type="match status" value="1"/>
</dbReference>
<proteinExistence type="predicted"/>
<keyword evidence="2" id="KW-1185">Reference proteome</keyword>
<evidence type="ECO:0000313" key="1">
    <source>
        <dbReference type="EMBL" id="CAK9260074.1"/>
    </source>
</evidence>
<evidence type="ECO:0000313" key="2">
    <source>
        <dbReference type="Proteomes" id="UP001497444"/>
    </source>
</evidence>
<name>A0ABP0W018_9BRYO</name>